<name>A0ACC6ALS0_NITWI</name>
<dbReference type="Proteomes" id="UP001205486">
    <property type="component" value="Unassembled WGS sequence"/>
</dbReference>
<keyword evidence="2" id="KW-1185">Reference proteome</keyword>
<evidence type="ECO:0000313" key="1">
    <source>
        <dbReference type="EMBL" id="MCP2000803.1"/>
    </source>
</evidence>
<accession>A0ACC6ALS0</accession>
<reference evidence="1" key="1">
    <citation type="submission" date="2022-03" db="EMBL/GenBank/DDBJ databases">
        <title>Interactions between chemoautotrophic and heterotrophic bacteria.</title>
        <authorList>
            <person name="Santoro A."/>
        </authorList>
    </citation>
    <scope>NUCLEOTIDE SEQUENCE</scope>
    <source>
        <strain evidence="1">Nb-106</strain>
    </source>
</reference>
<proteinExistence type="predicted"/>
<organism evidence="1 2">
    <name type="scientific">Nitrobacter winogradskyi</name>
    <name type="common">Nitrobacter agilis</name>
    <dbReference type="NCBI Taxonomy" id="913"/>
    <lineage>
        <taxon>Bacteria</taxon>
        <taxon>Pseudomonadati</taxon>
        <taxon>Pseudomonadota</taxon>
        <taxon>Alphaproteobacteria</taxon>
        <taxon>Hyphomicrobiales</taxon>
        <taxon>Nitrobacteraceae</taxon>
        <taxon>Nitrobacter</taxon>
    </lineage>
</organism>
<gene>
    <name evidence="1" type="ORF">J2S34_003251</name>
</gene>
<sequence>MTKDQREIQEEATPMTQITAQEEFWAGEFGDNYIGRNQSREVLTAKIAMFARIVQRCSKIRSVRELGANIGLNILALKSLLPHATFQAIEINSRAFEKLAAIPGIAASNTTLFEPVGWSSVDLAFTVGVLIHLNPDMLPVAYQRLYEASNRYVLTAEYYNPSVVEISYRGHSGRLWKRDFAGEMMDRYPDLKLVDYGFIYHRDPVFPADDLTWFLMEKPA</sequence>
<evidence type="ECO:0000313" key="2">
    <source>
        <dbReference type="Proteomes" id="UP001205486"/>
    </source>
</evidence>
<protein>
    <submittedName>
        <fullName evidence="1">Spore coat polysaccharide biosynthesis protein SpsF</fullName>
    </submittedName>
</protein>
<dbReference type="EMBL" id="JALJZS010000002">
    <property type="protein sequence ID" value="MCP2000803.1"/>
    <property type="molecule type" value="Genomic_DNA"/>
</dbReference>
<comment type="caution">
    <text evidence="1">The sequence shown here is derived from an EMBL/GenBank/DDBJ whole genome shotgun (WGS) entry which is preliminary data.</text>
</comment>